<evidence type="ECO:0000313" key="2">
    <source>
        <dbReference type="Proteomes" id="UP000028545"/>
    </source>
</evidence>
<dbReference type="AlphaFoldDB" id="A0A084G398"/>
<dbReference type="EMBL" id="JOWA01000107">
    <property type="protein sequence ID" value="KEZ41810.1"/>
    <property type="molecule type" value="Genomic_DNA"/>
</dbReference>
<proteinExistence type="predicted"/>
<accession>A0A084G398</accession>
<keyword evidence="2" id="KW-1185">Reference proteome</keyword>
<dbReference type="VEuPathDB" id="FungiDB:SAPIO_CDS6804"/>
<name>A0A084G398_PSEDA</name>
<dbReference type="KEGG" id="sapo:SAPIO_CDS6804"/>
<dbReference type="RefSeq" id="XP_016641609.1">
    <property type="nucleotide sequence ID" value="XM_016788810.1"/>
</dbReference>
<gene>
    <name evidence="1" type="ORF">SAPIO_CDS6804</name>
</gene>
<evidence type="ECO:0000313" key="1">
    <source>
        <dbReference type="EMBL" id="KEZ41810.1"/>
    </source>
</evidence>
<dbReference type="Proteomes" id="UP000028545">
    <property type="component" value="Unassembled WGS sequence"/>
</dbReference>
<dbReference type="GeneID" id="27725876"/>
<dbReference type="OrthoDB" id="3945550at2759"/>
<sequence>MASAPASSSVYCALQGLPSSVFDGVCEYLTAAGKLGKRGLFAGSLASKQLAVATSGFRLHTIYLELDGEQRRSVRETDHDDDPYNTAVWADNDGNDFWALPMKAVDFWPFGRVPTEEENARRKEAWSPLVDSIPNFTYLRDAVYGCGAQIPASLLLAQKSHPQLVRVHVHTFSLRSLYPARSQLHDIDADEYLLATSPCPTSVRAVDSSSEYNSDGYPSFNREALLHSQRRAGGSSLQRQQDRVLFDDNGLAQLCGLRRATLAPHLFTRSPSICTPGSRRDFQLRRLQISPVSYHVTYVAESHEQGQCDAAAAEFLASLPRPRVEALFQACPGLEDLELLVPRSQGNEDEARIYSAIGELHQLDRVSLRLDCSKPYIDDREDGEDEETVRRLGYPSKYIRETFINAAVDSHLAEDIFSRISAHGRPRAIKLRPVFVGEFRTSRGLDGEFELIADCLKSGLGGVLRDYYRILGHGKYDDFYVSQPAALHVG</sequence>
<organism evidence="1 2">
    <name type="scientific">Pseudallescheria apiosperma</name>
    <name type="common">Scedosporium apiospermum</name>
    <dbReference type="NCBI Taxonomy" id="563466"/>
    <lineage>
        <taxon>Eukaryota</taxon>
        <taxon>Fungi</taxon>
        <taxon>Dikarya</taxon>
        <taxon>Ascomycota</taxon>
        <taxon>Pezizomycotina</taxon>
        <taxon>Sordariomycetes</taxon>
        <taxon>Hypocreomycetidae</taxon>
        <taxon>Microascales</taxon>
        <taxon>Microascaceae</taxon>
        <taxon>Scedosporium</taxon>
    </lineage>
</organism>
<comment type="caution">
    <text evidence="1">The sequence shown here is derived from an EMBL/GenBank/DDBJ whole genome shotgun (WGS) entry which is preliminary data.</text>
</comment>
<dbReference type="HOGENOM" id="CLU_556865_0_0_1"/>
<dbReference type="OMA" id="CAMIWND"/>
<reference evidence="1 2" key="1">
    <citation type="journal article" date="2014" name="Genome Announc.">
        <title>Draft genome sequence of the pathogenic fungus Scedosporium apiospermum.</title>
        <authorList>
            <person name="Vandeputte P."/>
            <person name="Ghamrawi S."/>
            <person name="Rechenmann M."/>
            <person name="Iltis A."/>
            <person name="Giraud S."/>
            <person name="Fleury M."/>
            <person name="Thornton C."/>
            <person name="Delhaes L."/>
            <person name="Meyer W."/>
            <person name="Papon N."/>
            <person name="Bouchara J.P."/>
        </authorList>
    </citation>
    <scope>NUCLEOTIDE SEQUENCE [LARGE SCALE GENOMIC DNA]</scope>
    <source>
        <strain evidence="1 2">IHEM 14462</strain>
    </source>
</reference>
<protein>
    <submittedName>
        <fullName evidence="1">Uncharacterized protein</fullName>
    </submittedName>
</protein>